<dbReference type="PANTHER" id="PTHR10083">
    <property type="entry name" value="KUNITZ-TYPE PROTEASE INHIBITOR-RELATED"/>
    <property type="match status" value="1"/>
</dbReference>
<keyword evidence="6" id="KW-0472">Membrane</keyword>
<dbReference type="InterPro" id="IPR020901">
    <property type="entry name" value="Prtase_inh_Kunz-CS"/>
</dbReference>
<dbReference type="PROSITE" id="PS00280">
    <property type="entry name" value="BPTI_KUNITZ_1"/>
    <property type="match status" value="1"/>
</dbReference>
<keyword evidence="6" id="KW-1133">Transmembrane helix</keyword>
<evidence type="ECO:0000256" key="5">
    <source>
        <dbReference type="ARBA" id="ARBA00023157"/>
    </source>
</evidence>
<dbReference type="InterPro" id="IPR002223">
    <property type="entry name" value="Kunitz_BPTI"/>
</dbReference>
<keyword evidence="4" id="KW-0732">Signal</keyword>
<evidence type="ECO:0000256" key="2">
    <source>
        <dbReference type="ARBA" id="ARBA00008415"/>
    </source>
</evidence>
<dbReference type="GO" id="GO:0005615">
    <property type="term" value="C:extracellular space"/>
    <property type="evidence" value="ECO:0007669"/>
    <property type="project" value="TreeGrafter"/>
</dbReference>
<feature type="transmembrane region" description="Helical" evidence="6">
    <location>
        <begin position="6"/>
        <end position="24"/>
    </location>
</feature>
<organism evidence="8 9">
    <name type="scientific">Pseudonaja textilis</name>
    <name type="common">Eastern brown snake</name>
    <dbReference type="NCBI Taxonomy" id="8673"/>
    <lineage>
        <taxon>Eukaryota</taxon>
        <taxon>Metazoa</taxon>
        <taxon>Chordata</taxon>
        <taxon>Craniata</taxon>
        <taxon>Vertebrata</taxon>
        <taxon>Euteleostomi</taxon>
        <taxon>Lepidosauria</taxon>
        <taxon>Squamata</taxon>
        <taxon>Bifurcata</taxon>
        <taxon>Unidentata</taxon>
        <taxon>Episquamata</taxon>
        <taxon>Toxicofera</taxon>
        <taxon>Serpentes</taxon>
        <taxon>Colubroidea</taxon>
        <taxon>Elapidae</taxon>
        <taxon>Hydrophiinae</taxon>
        <taxon>Pseudonaja</taxon>
    </lineage>
</organism>
<dbReference type="FunFam" id="4.10.410.10:FF:000020">
    <property type="entry name" value="Collagen, type VI, alpha 3"/>
    <property type="match status" value="1"/>
</dbReference>
<keyword evidence="9" id="KW-1185">Reference proteome</keyword>
<feature type="domain" description="BPTI/Kunitz inhibitor" evidence="7">
    <location>
        <begin position="28"/>
        <end position="78"/>
    </location>
</feature>
<dbReference type="Proteomes" id="UP000472273">
    <property type="component" value="Unplaced"/>
</dbReference>
<dbReference type="Ensembl" id="ENSPTXT00000013770.1">
    <property type="protein sequence ID" value="ENSPTXP00000013354.1"/>
    <property type="gene ID" value="ENSPTXG00000009326.1"/>
</dbReference>
<evidence type="ECO:0000256" key="4">
    <source>
        <dbReference type="ARBA" id="ARBA00022729"/>
    </source>
</evidence>
<dbReference type="InterPro" id="IPR036880">
    <property type="entry name" value="Kunitz_BPTI_sf"/>
</dbReference>
<dbReference type="Pfam" id="PF00014">
    <property type="entry name" value="Kunitz_BPTI"/>
    <property type="match status" value="1"/>
</dbReference>
<dbReference type="GO" id="GO:0004867">
    <property type="term" value="F:serine-type endopeptidase inhibitor activity"/>
    <property type="evidence" value="ECO:0007669"/>
    <property type="project" value="InterPro"/>
</dbReference>
<comment type="subcellular location">
    <subcellularLocation>
        <location evidence="1">Secreted</location>
    </subcellularLocation>
</comment>
<reference evidence="8" key="1">
    <citation type="submission" date="2025-08" db="UniProtKB">
        <authorList>
            <consortium name="Ensembl"/>
        </authorList>
    </citation>
    <scope>IDENTIFICATION</scope>
</reference>
<dbReference type="PRINTS" id="PR00759">
    <property type="entry name" value="BASICPTASE"/>
</dbReference>
<dbReference type="PROSITE" id="PS50279">
    <property type="entry name" value="BPTI_KUNITZ_2"/>
    <property type="match status" value="1"/>
</dbReference>
<evidence type="ECO:0000259" key="7">
    <source>
        <dbReference type="PROSITE" id="PS50279"/>
    </source>
</evidence>
<comment type="similarity">
    <text evidence="2">Belongs to the venom Kunitz-type family.</text>
</comment>
<protein>
    <recommendedName>
        <fullName evidence="7">BPTI/Kunitz inhibitor domain-containing protein</fullName>
    </recommendedName>
</protein>
<reference evidence="8" key="2">
    <citation type="submission" date="2025-09" db="UniProtKB">
        <authorList>
            <consortium name="Ensembl"/>
        </authorList>
    </citation>
    <scope>IDENTIFICATION</scope>
</reference>
<dbReference type="CDD" id="cd00109">
    <property type="entry name" value="Kunitz-type"/>
    <property type="match status" value="1"/>
</dbReference>
<evidence type="ECO:0000256" key="3">
    <source>
        <dbReference type="ARBA" id="ARBA00022525"/>
    </source>
</evidence>
<dbReference type="Gene3D" id="4.10.410.10">
    <property type="entry name" value="Pancreatic trypsin inhibitor Kunitz domain"/>
    <property type="match status" value="1"/>
</dbReference>
<dbReference type="AlphaFoldDB" id="A0A670YQT4"/>
<dbReference type="OMA" id="DGECALP"/>
<dbReference type="PANTHER" id="PTHR10083:SF374">
    <property type="entry name" value="BPTI_KUNITZ INHIBITOR DOMAIN-CONTAINING PROTEIN"/>
    <property type="match status" value="1"/>
</dbReference>
<evidence type="ECO:0000256" key="6">
    <source>
        <dbReference type="SAM" id="Phobius"/>
    </source>
</evidence>
<dbReference type="InterPro" id="IPR050098">
    <property type="entry name" value="TFPI/VKTCI-like"/>
</dbReference>
<accession>A0A670YQT4</accession>
<keyword evidence="5" id="KW-1015">Disulfide bond</keyword>
<dbReference type="SUPFAM" id="SSF57362">
    <property type="entry name" value="BPTI-like"/>
    <property type="match status" value="1"/>
</dbReference>
<evidence type="ECO:0000256" key="1">
    <source>
        <dbReference type="ARBA" id="ARBA00004613"/>
    </source>
</evidence>
<evidence type="ECO:0000313" key="9">
    <source>
        <dbReference type="Proteomes" id="UP000472273"/>
    </source>
</evidence>
<dbReference type="SMART" id="SM00131">
    <property type="entry name" value="KU"/>
    <property type="match status" value="1"/>
</dbReference>
<keyword evidence="6" id="KW-0812">Transmembrane</keyword>
<keyword evidence="3" id="KW-0964">Secreted</keyword>
<dbReference type="GeneTree" id="ENSGT01040000241383"/>
<evidence type="ECO:0000313" key="8">
    <source>
        <dbReference type="Ensembl" id="ENSPTXP00000013354.1"/>
    </source>
</evidence>
<name>A0A670YQT4_PSETE</name>
<proteinExistence type="inferred from homology"/>
<sequence>ITAFIVSQMFCFIVFPIPIFLLETPRNCKLWPRKGKCKENFTRFYYDRTTKICKPFKFGGCNGNRNNFLNQEDCMQECKPV</sequence>